<keyword evidence="1" id="KW-0812">Transmembrane</keyword>
<dbReference type="EMBL" id="QVLX01000002">
    <property type="protein sequence ID" value="RGE88785.1"/>
    <property type="molecule type" value="Genomic_DNA"/>
</dbReference>
<dbReference type="OrthoDB" id="2002825at2"/>
<name>A0A3E3K3Y0_9FIRM</name>
<dbReference type="AlphaFoldDB" id="A0A3E3K3Y0"/>
<keyword evidence="3" id="KW-1185">Reference proteome</keyword>
<gene>
    <name evidence="2" type="ORF">DW016_04510</name>
</gene>
<dbReference type="Pfam" id="PF14014">
    <property type="entry name" value="DUF4230"/>
    <property type="match status" value="1"/>
</dbReference>
<organism evidence="2 3">
    <name type="scientific">Sellimonas intestinalis</name>
    <dbReference type="NCBI Taxonomy" id="1653434"/>
    <lineage>
        <taxon>Bacteria</taxon>
        <taxon>Bacillati</taxon>
        <taxon>Bacillota</taxon>
        <taxon>Clostridia</taxon>
        <taxon>Lachnospirales</taxon>
        <taxon>Lachnospiraceae</taxon>
        <taxon>Sellimonas</taxon>
    </lineage>
</organism>
<evidence type="ECO:0000313" key="3">
    <source>
        <dbReference type="Proteomes" id="UP000261080"/>
    </source>
</evidence>
<accession>A0A3E3K3Y0</accession>
<sequence>MSQHQEQGTRKRGGFGLLKFYLSQKIIKILLILVVVAVVIFGVRKTFFTESKTTKLGFEDIGELATQCAYTTEVGVQEGSRELFGIQIPFTQSKYIYSMDFEIKAGIDFGDIDWDLKDKIIEVRLPEARILSSEMKQDSFQVYHEEESIFRQIRLEEINDGFEDMQKQAEKDAVSNGLLENAKSNAETILKEFFAKEYDLKEYKITFREK</sequence>
<proteinExistence type="predicted"/>
<feature type="transmembrane region" description="Helical" evidence="1">
    <location>
        <begin position="26"/>
        <end position="43"/>
    </location>
</feature>
<keyword evidence="1" id="KW-0472">Membrane</keyword>
<reference evidence="2 3" key="1">
    <citation type="submission" date="2018-08" db="EMBL/GenBank/DDBJ databases">
        <title>A genome reference for cultivated species of the human gut microbiota.</title>
        <authorList>
            <person name="Zou Y."/>
            <person name="Xue W."/>
            <person name="Luo G."/>
        </authorList>
    </citation>
    <scope>NUCLEOTIDE SEQUENCE [LARGE SCALE GENOMIC DNA]</scope>
    <source>
        <strain evidence="2 3">AF37-2AT</strain>
    </source>
</reference>
<comment type="caution">
    <text evidence="2">The sequence shown here is derived from an EMBL/GenBank/DDBJ whole genome shotgun (WGS) entry which is preliminary data.</text>
</comment>
<dbReference type="Proteomes" id="UP000261080">
    <property type="component" value="Unassembled WGS sequence"/>
</dbReference>
<keyword evidence="1" id="KW-1133">Transmembrane helix</keyword>
<dbReference type="RefSeq" id="WP_117493340.1">
    <property type="nucleotide sequence ID" value="NZ_JAAITK010000001.1"/>
</dbReference>
<evidence type="ECO:0000256" key="1">
    <source>
        <dbReference type="SAM" id="Phobius"/>
    </source>
</evidence>
<evidence type="ECO:0000313" key="2">
    <source>
        <dbReference type="EMBL" id="RGE88785.1"/>
    </source>
</evidence>
<protein>
    <submittedName>
        <fullName evidence="2">DUF4230 domain-containing protein</fullName>
    </submittedName>
</protein>
<dbReference type="InterPro" id="IPR025324">
    <property type="entry name" value="DUF4230"/>
</dbReference>